<dbReference type="Pfam" id="PF12796">
    <property type="entry name" value="Ank_2"/>
    <property type="match status" value="1"/>
</dbReference>
<evidence type="ECO:0000256" key="2">
    <source>
        <dbReference type="ARBA" id="ARBA00023043"/>
    </source>
</evidence>
<dbReference type="SMART" id="SM00248">
    <property type="entry name" value="ANK"/>
    <property type="match status" value="9"/>
</dbReference>
<keyword evidence="2 3" id="KW-0040">ANK repeat</keyword>
<gene>
    <name evidence="6" type="ORF">MN116_008795</name>
</gene>
<dbReference type="GO" id="GO:0035556">
    <property type="term" value="P:intracellular signal transduction"/>
    <property type="evidence" value="ECO:0007669"/>
    <property type="project" value="InterPro"/>
</dbReference>
<feature type="repeat" description="ANK" evidence="3">
    <location>
        <begin position="81"/>
        <end position="113"/>
    </location>
</feature>
<keyword evidence="1" id="KW-0677">Repeat</keyword>
<feature type="repeat" description="ANK" evidence="3">
    <location>
        <begin position="114"/>
        <end position="146"/>
    </location>
</feature>
<protein>
    <recommendedName>
        <fullName evidence="5">SOCS box domain-containing protein</fullName>
    </recommendedName>
</protein>
<dbReference type="Pfam" id="PF00023">
    <property type="entry name" value="Ank"/>
    <property type="match status" value="1"/>
</dbReference>
<comment type="caution">
    <text evidence="6">The sequence shown here is derived from an EMBL/GenBank/DDBJ whole genome shotgun (WGS) entry which is preliminary data.</text>
</comment>
<dbReference type="Pfam" id="PF13637">
    <property type="entry name" value="Ank_4"/>
    <property type="match status" value="1"/>
</dbReference>
<evidence type="ECO:0000256" key="1">
    <source>
        <dbReference type="ARBA" id="ARBA00022737"/>
    </source>
</evidence>
<reference evidence="6" key="1">
    <citation type="submission" date="2022-04" db="EMBL/GenBank/DDBJ databases">
        <authorList>
            <person name="Xu L."/>
            <person name="Lv Z."/>
        </authorList>
    </citation>
    <scope>NUCLEOTIDE SEQUENCE</scope>
    <source>
        <strain evidence="6">LV_2022a</strain>
    </source>
</reference>
<dbReference type="InterPro" id="IPR002110">
    <property type="entry name" value="Ankyrin_rpt"/>
</dbReference>
<dbReference type="Gene3D" id="1.25.40.20">
    <property type="entry name" value="Ankyrin repeat-containing domain"/>
    <property type="match status" value="3"/>
</dbReference>
<dbReference type="SUPFAM" id="SSF158235">
    <property type="entry name" value="SOCS box-like"/>
    <property type="match status" value="1"/>
</dbReference>
<evidence type="ECO:0000256" key="3">
    <source>
        <dbReference type="PROSITE-ProRule" id="PRU00023"/>
    </source>
</evidence>
<dbReference type="CDD" id="cd03587">
    <property type="entry name" value="SOCS"/>
    <property type="match status" value="1"/>
</dbReference>
<dbReference type="Gene3D" id="1.10.750.20">
    <property type="entry name" value="SOCS box"/>
    <property type="match status" value="1"/>
</dbReference>
<evidence type="ECO:0000259" key="5">
    <source>
        <dbReference type="PROSITE" id="PS50225"/>
    </source>
</evidence>
<evidence type="ECO:0000313" key="6">
    <source>
        <dbReference type="EMBL" id="KAK4467877.1"/>
    </source>
</evidence>
<feature type="repeat" description="ANK" evidence="3">
    <location>
        <begin position="180"/>
        <end position="212"/>
    </location>
</feature>
<dbReference type="PANTHER" id="PTHR24126:SF14">
    <property type="entry name" value="ANK_REP_REGION DOMAIN-CONTAINING PROTEIN"/>
    <property type="match status" value="1"/>
</dbReference>
<feature type="region of interest" description="Disordered" evidence="4">
    <location>
        <begin position="416"/>
        <end position="447"/>
    </location>
</feature>
<feature type="repeat" description="ANK" evidence="3">
    <location>
        <begin position="147"/>
        <end position="179"/>
    </location>
</feature>
<proteinExistence type="predicted"/>
<dbReference type="Proteomes" id="UP001292079">
    <property type="component" value="Unassembled WGS sequence"/>
</dbReference>
<dbReference type="PRINTS" id="PR01415">
    <property type="entry name" value="ANKYRIN"/>
</dbReference>
<evidence type="ECO:0000313" key="7">
    <source>
        <dbReference type="Proteomes" id="UP001292079"/>
    </source>
</evidence>
<dbReference type="InterPro" id="IPR036036">
    <property type="entry name" value="SOCS_box-like_dom_sf"/>
</dbReference>
<evidence type="ECO:0000256" key="4">
    <source>
        <dbReference type="SAM" id="MobiDB-lite"/>
    </source>
</evidence>
<name>A0AAE2D1M3_SCHME</name>
<dbReference type="Pfam" id="PF07525">
    <property type="entry name" value="SOCS_box"/>
    <property type="match status" value="1"/>
</dbReference>
<dbReference type="AlphaFoldDB" id="A0AAE2D1M3"/>
<dbReference type="PROSITE" id="PS50297">
    <property type="entry name" value="ANK_REP_REGION"/>
    <property type="match status" value="5"/>
</dbReference>
<feature type="repeat" description="ANK" evidence="3">
    <location>
        <begin position="248"/>
        <end position="272"/>
    </location>
</feature>
<keyword evidence="7" id="KW-1185">Reference proteome</keyword>
<dbReference type="InterPro" id="IPR001496">
    <property type="entry name" value="SOCS_box"/>
</dbReference>
<feature type="domain" description="SOCS box" evidence="5">
    <location>
        <begin position="460"/>
        <end position="507"/>
    </location>
</feature>
<sequence>MTSNTQIPGLAFYDALINNNIIELKRLIELHKIDLNARLSHVRKRNHTDLCPVHLVAYKGNLAMLHYLIQNGVNVHQPTCTLRRPVHYAALRQQVSCLQMLLNAGAQIDARDTFGNTPLHYAAEDGDGGLLSLLLNNGACVDAQDITNKTPLMKAARSGKVWAVRRLLLFGANVNVKDRNDETALHFACRQGSTEITRMLIKAESRLNAQNQIGLTPLMESVSYNQREAVSLLIKQKDIDLYKRDFSTGDTALHIAVKKNYIHIVEILLRAGNWYIEYNYNNLGESFVHDVIAYNRMELLRLFLAYNYDLDRSAKRYPPNTQLLSSLSSSLTTTTTTTLTCQSLLKSTQNTMTPSTSMLTNTSSDVNSRININSFEKSPFQMALERGHLDMARILAEVGCFCTRLHINYSNNTTTNNSTVSVYPSPSSSSSSSSSSTNNNMETNTSNSMLRTTHILNQNLLTRRYNGLLEVKSLQKWCRKVIRQHLGFRLIKALPLLPIPVSLKDFLLLCDIDWSMYLHNRNSTTNHHHHHHHPHSGELAIIVPP</sequence>
<dbReference type="EMBL" id="JALJAT010000008">
    <property type="protein sequence ID" value="KAK4467877.1"/>
    <property type="molecule type" value="Genomic_DNA"/>
</dbReference>
<reference evidence="6" key="2">
    <citation type="journal article" date="2023" name="Infect Dis Poverty">
        <title>Chromosome-scale genome of the human blood fluke Schistosoma mekongi and its implications for public health.</title>
        <authorList>
            <person name="Zhou M."/>
            <person name="Xu L."/>
            <person name="Xu D."/>
            <person name="Chen W."/>
            <person name="Khan J."/>
            <person name="Hu Y."/>
            <person name="Huang H."/>
            <person name="Wei H."/>
            <person name="Zhang Y."/>
            <person name="Chusongsang P."/>
            <person name="Tanasarnprasert K."/>
            <person name="Hu X."/>
            <person name="Limpanont Y."/>
            <person name="Lv Z."/>
        </authorList>
    </citation>
    <scope>NUCLEOTIDE SEQUENCE</scope>
    <source>
        <strain evidence="6">LV_2022a</strain>
    </source>
</reference>
<dbReference type="PANTHER" id="PTHR24126">
    <property type="entry name" value="ANKYRIN REPEAT, PH AND SEC7 DOMAIN CONTAINING PROTEIN SECG-RELATED"/>
    <property type="match status" value="1"/>
</dbReference>
<dbReference type="SMART" id="SM00969">
    <property type="entry name" value="SOCS_box"/>
    <property type="match status" value="1"/>
</dbReference>
<dbReference type="PROSITE" id="PS50088">
    <property type="entry name" value="ANK_REPEAT"/>
    <property type="match status" value="5"/>
</dbReference>
<accession>A0AAE2D1M3</accession>
<organism evidence="6 7">
    <name type="scientific">Schistosoma mekongi</name>
    <name type="common">Parasitic worm</name>
    <dbReference type="NCBI Taxonomy" id="38744"/>
    <lineage>
        <taxon>Eukaryota</taxon>
        <taxon>Metazoa</taxon>
        <taxon>Spiralia</taxon>
        <taxon>Lophotrochozoa</taxon>
        <taxon>Platyhelminthes</taxon>
        <taxon>Trematoda</taxon>
        <taxon>Digenea</taxon>
        <taxon>Strigeidida</taxon>
        <taxon>Schistosomatoidea</taxon>
        <taxon>Schistosomatidae</taxon>
        <taxon>Schistosoma</taxon>
    </lineage>
</organism>
<dbReference type="InterPro" id="IPR036770">
    <property type="entry name" value="Ankyrin_rpt-contain_sf"/>
</dbReference>
<dbReference type="PROSITE" id="PS50225">
    <property type="entry name" value="SOCS"/>
    <property type="match status" value="1"/>
</dbReference>
<dbReference type="SUPFAM" id="SSF48403">
    <property type="entry name" value="Ankyrin repeat"/>
    <property type="match status" value="2"/>
</dbReference>